<gene>
    <name evidence="2" type="ORF">EJ04DRAFT_593159</name>
</gene>
<organism evidence="2 3">
    <name type="scientific">Polyplosphaeria fusca</name>
    <dbReference type="NCBI Taxonomy" id="682080"/>
    <lineage>
        <taxon>Eukaryota</taxon>
        <taxon>Fungi</taxon>
        <taxon>Dikarya</taxon>
        <taxon>Ascomycota</taxon>
        <taxon>Pezizomycotina</taxon>
        <taxon>Dothideomycetes</taxon>
        <taxon>Pleosporomycetidae</taxon>
        <taxon>Pleosporales</taxon>
        <taxon>Tetraplosphaeriaceae</taxon>
        <taxon>Polyplosphaeria</taxon>
    </lineage>
</organism>
<dbReference type="Pfam" id="PF06985">
    <property type="entry name" value="HET"/>
    <property type="match status" value="1"/>
</dbReference>
<feature type="non-terminal residue" evidence="2">
    <location>
        <position position="268"/>
    </location>
</feature>
<accession>A0A9P4QNL8</accession>
<dbReference type="OrthoDB" id="674604at2759"/>
<feature type="domain" description="Heterokaryon incompatibility" evidence="1">
    <location>
        <begin position="24"/>
        <end position="115"/>
    </location>
</feature>
<dbReference type="EMBL" id="ML996296">
    <property type="protein sequence ID" value="KAF2728081.1"/>
    <property type="molecule type" value="Genomic_DNA"/>
</dbReference>
<dbReference type="Proteomes" id="UP000799444">
    <property type="component" value="Unassembled WGS sequence"/>
</dbReference>
<dbReference type="PANTHER" id="PTHR10622">
    <property type="entry name" value="HET DOMAIN-CONTAINING PROTEIN"/>
    <property type="match status" value="1"/>
</dbReference>
<reference evidence="2" key="1">
    <citation type="journal article" date="2020" name="Stud. Mycol.">
        <title>101 Dothideomycetes genomes: a test case for predicting lifestyles and emergence of pathogens.</title>
        <authorList>
            <person name="Haridas S."/>
            <person name="Albert R."/>
            <person name="Binder M."/>
            <person name="Bloem J."/>
            <person name="Labutti K."/>
            <person name="Salamov A."/>
            <person name="Andreopoulos B."/>
            <person name="Baker S."/>
            <person name="Barry K."/>
            <person name="Bills G."/>
            <person name="Bluhm B."/>
            <person name="Cannon C."/>
            <person name="Castanera R."/>
            <person name="Culley D."/>
            <person name="Daum C."/>
            <person name="Ezra D."/>
            <person name="Gonzalez J."/>
            <person name="Henrissat B."/>
            <person name="Kuo A."/>
            <person name="Liang C."/>
            <person name="Lipzen A."/>
            <person name="Lutzoni F."/>
            <person name="Magnuson J."/>
            <person name="Mondo S."/>
            <person name="Nolan M."/>
            <person name="Ohm R."/>
            <person name="Pangilinan J."/>
            <person name="Park H.-J."/>
            <person name="Ramirez L."/>
            <person name="Alfaro M."/>
            <person name="Sun H."/>
            <person name="Tritt A."/>
            <person name="Yoshinaga Y."/>
            <person name="Zwiers L.-H."/>
            <person name="Turgeon B."/>
            <person name="Goodwin S."/>
            <person name="Spatafora J."/>
            <person name="Crous P."/>
            <person name="Grigoriev I."/>
        </authorList>
    </citation>
    <scope>NUCLEOTIDE SEQUENCE</scope>
    <source>
        <strain evidence="2">CBS 125425</strain>
    </source>
</reference>
<dbReference type="PANTHER" id="PTHR10622:SF13">
    <property type="entry name" value="NACHT DOMAIN-CONTAINING PROTEIN"/>
    <property type="match status" value="1"/>
</dbReference>
<name>A0A9P4QNL8_9PLEO</name>
<comment type="caution">
    <text evidence="2">The sequence shown here is derived from an EMBL/GenBank/DDBJ whole genome shotgun (WGS) entry which is preliminary data.</text>
</comment>
<evidence type="ECO:0000313" key="3">
    <source>
        <dbReference type="Proteomes" id="UP000799444"/>
    </source>
</evidence>
<dbReference type="InterPro" id="IPR010730">
    <property type="entry name" value="HET"/>
</dbReference>
<dbReference type="AlphaFoldDB" id="A0A9P4QNL8"/>
<keyword evidence="3" id="KW-1185">Reference proteome</keyword>
<protein>
    <submittedName>
        <fullName evidence="2">HET-domain-containing protein</fullName>
    </submittedName>
</protein>
<proteinExistence type="predicted"/>
<sequence>MRLLQRSEAGDFSLVEFVGPVPEYAILSHTWGSDAEEPTFGDLVDGTGKSKAGFDKIRFCIEQAAKDGLHYAWVDTCCIDKRSSSELSEAINSMFRWYQNATRCYVYLADVSGDDSTDVLSDFQRSRWFQRAWTLQELLAPRSVEFFTSRRARLGDRSSLVLDIHSRTGIPIRALQGSPLSLFSVRERMSWTAGREAKREEDRAYSLLGIFDIHMPMLYGEKMENAFRRLNKEIEESQDVSSAENMEGVTKEKMVEEVFTWLNGPQNS</sequence>
<evidence type="ECO:0000259" key="1">
    <source>
        <dbReference type="Pfam" id="PF06985"/>
    </source>
</evidence>
<evidence type="ECO:0000313" key="2">
    <source>
        <dbReference type="EMBL" id="KAF2728081.1"/>
    </source>
</evidence>